<name>A0A0E9RVY0_ANGAN</name>
<evidence type="ECO:0000256" key="1">
    <source>
        <dbReference type="SAM" id="MobiDB-lite"/>
    </source>
</evidence>
<evidence type="ECO:0000313" key="2">
    <source>
        <dbReference type="EMBL" id="JAH33304.1"/>
    </source>
</evidence>
<feature type="region of interest" description="Disordered" evidence="1">
    <location>
        <begin position="1"/>
        <end position="32"/>
    </location>
</feature>
<accession>A0A0E9RVY0</accession>
<proteinExistence type="predicted"/>
<reference evidence="2" key="1">
    <citation type="submission" date="2014-11" db="EMBL/GenBank/DDBJ databases">
        <authorList>
            <person name="Amaro Gonzalez C."/>
        </authorList>
    </citation>
    <scope>NUCLEOTIDE SEQUENCE</scope>
</reference>
<reference evidence="2" key="2">
    <citation type="journal article" date="2015" name="Fish Shellfish Immunol.">
        <title>Early steps in the European eel (Anguilla anguilla)-Vibrio vulnificus interaction in the gills: Role of the RtxA13 toxin.</title>
        <authorList>
            <person name="Callol A."/>
            <person name="Pajuelo D."/>
            <person name="Ebbesson L."/>
            <person name="Teles M."/>
            <person name="MacKenzie S."/>
            <person name="Amaro C."/>
        </authorList>
    </citation>
    <scope>NUCLEOTIDE SEQUENCE</scope>
</reference>
<protein>
    <submittedName>
        <fullName evidence="2">Uncharacterized protein</fullName>
    </submittedName>
</protein>
<dbReference type="EMBL" id="GBXM01075273">
    <property type="protein sequence ID" value="JAH33304.1"/>
    <property type="molecule type" value="Transcribed_RNA"/>
</dbReference>
<sequence>MEKNLNAGFSTALIRSRGRLSERSARTVGPQG</sequence>
<organism evidence="2">
    <name type="scientific">Anguilla anguilla</name>
    <name type="common">European freshwater eel</name>
    <name type="synonym">Muraena anguilla</name>
    <dbReference type="NCBI Taxonomy" id="7936"/>
    <lineage>
        <taxon>Eukaryota</taxon>
        <taxon>Metazoa</taxon>
        <taxon>Chordata</taxon>
        <taxon>Craniata</taxon>
        <taxon>Vertebrata</taxon>
        <taxon>Euteleostomi</taxon>
        <taxon>Actinopterygii</taxon>
        <taxon>Neopterygii</taxon>
        <taxon>Teleostei</taxon>
        <taxon>Anguilliformes</taxon>
        <taxon>Anguillidae</taxon>
        <taxon>Anguilla</taxon>
    </lineage>
</organism>
<dbReference type="AlphaFoldDB" id="A0A0E9RVY0"/>